<dbReference type="Gene3D" id="3.10.20.90">
    <property type="entry name" value="Phosphatidylinositol 3-kinase Catalytic Subunit, Chain A, domain 1"/>
    <property type="match status" value="1"/>
</dbReference>
<dbReference type="SMART" id="SM00666">
    <property type="entry name" value="PB1"/>
    <property type="match status" value="1"/>
</dbReference>
<dbReference type="Pfam" id="PF22922">
    <property type="entry name" value="GAF_NLP"/>
    <property type="match status" value="1"/>
</dbReference>
<proteinExistence type="predicted"/>
<protein>
    <recommendedName>
        <fullName evidence="2">PB1 domain-containing protein</fullName>
    </recommendedName>
</protein>
<reference evidence="3" key="2">
    <citation type="submission" date="2022-03" db="EMBL/GenBank/DDBJ databases">
        <title>Draft title - Genomic analysis of global carrot germplasm unveils the trajectory of domestication and the origin of high carotenoid orange carrot.</title>
        <authorList>
            <person name="Iorizzo M."/>
            <person name="Ellison S."/>
            <person name="Senalik D."/>
            <person name="Macko-Podgorni A."/>
            <person name="Grzebelus D."/>
            <person name="Bostan H."/>
            <person name="Rolling W."/>
            <person name="Curaba J."/>
            <person name="Simon P."/>
        </authorList>
    </citation>
    <scope>NUCLEOTIDE SEQUENCE</scope>
    <source>
        <tissue evidence="3">Leaf</tissue>
    </source>
</reference>
<dbReference type="PROSITE" id="PS51745">
    <property type="entry name" value="PB1"/>
    <property type="match status" value="1"/>
</dbReference>
<dbReference type="Proteomes" id="UP000077755">
    <property type="component" value="Chromosome 1"/>
</dbReference>
<dbReference type="SUPFAM" id="SSF54277">
    <property type="entry name" value="CAD &amp; PB1 domains"/>
    <property type="match status" value="1"/>
</dbReference>
<dbReference type="Pfam" id="PF00564">
    <property type="entry name" value="PB1"/>
    <property type="match status" value="1"/>
</dbReference>
<dbReference type="PANTHER" id="PTHR32002">
    <property type="entry name" value="PROTEIN NLP8"/>
    <property type="match status" value="1"/>
</dbReference>
<gene>
    <name evidence="3" type="ORF">DCAR_0101733</name>
</gene>
<sequence length="550" mass="63448">MEDNTITEDSECVAEIEQRVPRNSLIQVWKRSLTTSGVGFYELKIDPNYPSKITGCNEQGDREQLLRYTTQSAVFKKNRAEISPNISYYSADEYPQRDFALSCGIRTSFCFPWYNTFGCLGLPEGVVEFVSSLDQDLETITCYCRSLESQAFAIPEIDHLLERVFQTFKVPVAQYWIYSDLSETFRVVHQFSSREFENLASWWEFKDVCLHMPLKKYEGLVGTRYFSHESCFFRDITELSIDDYPFKHYAQKCGSIASFTIRLHSPYPPSKAYVLEFLFPSQGNDSYHPQTLLNSLLVEMKEHLPNFMLTSGEQLVHVSSVKVINISTLENPKSFDIGQPDSSLPRHEGLLYTHTMKLFKDGTEQSSNLTSYEEAATGETSKRTPSEVPEIVHFSRSTFKRLCRDYGIKRWQNRKRRMDGDVSSKLTTKLKNEEPSIRNFSYSGTTPVQDTIVARTGQELNEMTVKVTYNGINIRFKLPGSSGMAELENNVIERLHLERKSFSIKYQDDEEDWVLIACDRDVWECMQLARSLKKSTIKLLLDLPIHHHAP</sequence>
<feature type="region of interest" description="Disordered" evidence="1">
    <location>
        <begin position="364"/>
        <end position="388"/>
    </location>
</feature>
<organism evidence="3 4">
    <name type="scientific">Daucus carota subsp. sativus</name>
    <name type="common">Carrot</name>
    <dbReference type="NCBI Taxonomy" id="79200"/>
    <lineage>
        <taxon>Eukaryota</taxon>
        <taxon>Viridiplantae</taxon>
        <taxon>Streptophyta</taxon>
        <taxon>Embryophyta</taxon>
        <taxon>Tracheophyta</taxon>
        <taxon>Spermatophyta</taxon>
        <taxon>Magnoliopsida</taxon>
        <taxon>eudicotyledons</taxon>
        <taxon>Gunneridae</taxon>
        <taxon>Pentapetalae</taxon>
        <taxon>asterids</taxon>
        <taxon>campanulids</taxon>
        <taxon>Apiales</taxon>
        <taxon>Apiaceae</taxon>
        <taxon>Apioideae</taxon>
        <taxon>Scandiceae</taxon>
        <taxon>Daucinae</taxon>
        <taxon>Daucus</taxon>
        <taxon>Daucus sect. Daucus</taxon>
    </lineage>
</organism>
<evidence type="ECO:0000313" key="4">
    <source>
        <dbReference type="Proteomes" id="UP000077755"/>
    </source>
</evidence>
<dbReference type="InterPro" id="IPR053793">
    <property type="entry name" value="PB1-like"/>
</dbReference>
<dbReference type="InterPro" id="IPR045012">
    <property type="entry name" value="NLP"/>
</dbReference>
<dbReference type="EMBL" id="CP093343">
    <property type="protein sequence ID" value="WOG82568.1"/>
    <property type="molecule type" value="Genomic_DNA"/>
</dbReference>
<dbReference type="PANTHER" id="PTHR32002:SF62">
    <property type="entry name" value="PROTEIN NLP6-LIKE ISOFORM X1"/>
    <property type="match status" value="1"/>
</dbReference>
<evidence type="ECO:0000313" key="3">
    <source>
        <dbReference type="EMBL" id="WOG82568.1"/>
    </source>
</evidence>
<name>A0AAF0W6M1_DAUCS</name>
<accession>A0AAF0W6M1</accession>
<evidence type="ECO:0000259" key="2">
    <source>
        <dbReference type="PROSITE" id="PS51745"/>
    </source>
</evidence>
<reference evidence="3" key="1">
    <citation type="journal article" date="2016" name="Nat. Genet.">
        <title>A high-quality carrot genome assembly provides new insights into carotenoid accumulation and asterid genome evolution.</title>
        <authorList>
            <person name="Iorizzo M."/>
            <person name="Ellison S."/>
            <person name="Senalik D."/>
            <person name="Zeng P."/>
            <person name="Satapoomin P."/>
            <person name="Huang J."/>
            <person name="Bowman M."/>
            <person name="Iovene M."/>
            <person name="Sanseverino W."/>
            <person name="Cavagnaro P."/>
            <person name="Yildiz M."/>
            <person name="Macko-Podgorni A."/>
            <person name="Moranska E."/>
            <person name="Grzebelus E."/>
            <person name="Grzebelus D."/>
            <person name="Ashrafi H."/>
            <person name="Zheng Z."/>
            <person name="Cheng S."/>
            <person name="Spooner D."/>
            <person name="Van Deynze A."/>
            <person name="Simon P."/>
        </authorList>
    </citation>
    <scope>NUCLEOTIDE SEQUENCE</scope>
    <source>
        <tissue evidence="3">Leaf</tissue>
    </source>
</reference>
<dbReference type="InterPro" id="IPR000270">
    <property type="entry name" value="PB1_dom"/>
</dbReference>
<keyword evidence="4" id="KW-1185">Reference proteome</keyword>
<dbReference type="GO" id="GO:0003700">
    <property type="term" value="F:DNA-binding transcription factor activity"/>
    <property type="evidence" value="ECO:0007669"/>
    <property type="project" value="InterPro"/>
</dbReference>
<dbReference type="AlphaFoldDB" id="A0AAF0W6M1"/>
<dbReference type="InterPro" id="IPR055081">
    <property type="entry name" value="NLP1-9_GAF"/>
</dbReference>
<evidence type="ECO:0000256" key="1">
    <source>
        <dbReference type="SAM" id="MobiDB-lite"/>
    </source>
</evidence>
<feature type="domain" description="PB1" evidence="2">
    <location>
        <begin position="462"/>
        <end position="544"/>
    </location>
</feature>